<evidence type="ECO:0000259" key="1">
    <source>
        <dbReference type="Pfam" id="PF26418"/>
    </source>
</evidence>
<evidence type="ECO:0000313" key="3">
    <source>
        <dbReference type="Proteomes" id="UP000054387"/>
    </source>
</evidence>
<dbReference type="OrthoDB" id="256720at2157"/>
<proteinExistence type="predicted"/>
<feature type="domain" description="DUF8113" evidence="1">
    <location>
        <begin position="5"/>
        <end position="92"/>
    </location>
</feature>
<dbReference type="AlphaFoldDB" id="A0A0W1R862"/>
<gene>
    <name evidence="2" type="ORF">AUR64_16740</name>
</gene>
<dbReference type="RefSeq" id="WP_058582576.1">
    <property type="nucleotide sequence ID" value="NZ_LOPU01000029.1"/>
</dbReference>
<dbReference type="EMBL" id="LOPU01000029">
    <property type="protein sequence ID" value="KTG09424.1"/>
    <property type="molecule type" value="Genomic_DNA"/>
</dbReference>
<comment type="caution">
    <text evidence="2">The sequence shown here is derived from an EMBL/GenBank/DDBJ whole genome shotgun (WGS) entry which is preliminary data.</text>
</comment>
<evidence type="ECO:0000313" key="2">
    <source>
        <dbReference type="EMBL" id="KTG09424.1"/>
    </source>
</evidence>
<protein>
    <recommendedName>
        <fullName evidence="1">DUF8113 domain-containing protein</fullName>
    </recommendedName>
</protein>
<organism evidence="2 3">
    <name type="scientific">Haloprofundus marisrubri</name>
    <dbReference type="NCBI Taxonomy" id="1514971"/>
    <lineage>
        <taxon>Archaea</taxon>
        <taxon>Methanobacteriati</taxon>
        <taxon>Methanobacteriota</taxon>
        <taxon>Stenosarchaea group</taxon>
        <taxon>Halobacteria</taxon>
        <taxon>Halobacteriales</taxon>
        <taxon>Haloferacaceae</taxon>
        <taxon>Haloprofundus</taxon>
    </lineage>
</organism>
<keyword evidence="3" id="KW-1185">Reference proteome</keyword>
<dbReference type="Pfam" id="PF26418">
    <property type="entry name" value="DUF8113"/>
    <property type="match status" value="1"/>
</dbReference>
<dbReference type="Proteomes" id="UP000054387">
    <property type="component" value="Unassembled WGS sequence"/>
</dbReference>
<accession>A0A0W1R862</accession>
<name>A0A0W1R862_9EURY</name>
<reference evidence="2 3" key="1">
    <citation type="submission" date="2015-12" db="EMBL/GenBank/DDBJ databases">
        <title>Haloprofundus marisrubri gen. nov., sp. nov., an extremely halophilic archaeon isolated from the Discovery deep brine-seawater interface in the Red Sea.</title>
        <authorList>
            <person name="Zhang G."/>
            <person name="Stingl U."/>
            <person name="Rashid M."/>
        </authorList>
    </citation>
    <scope>NUCLEOTIDE SEQUENCE [LARGE SCALE GENOMIC DNA]</scope>
    <source>
        <strain evidence="2 3">SB9</strain>
    </source>
</reference>
<dbReference type="InterPro" id="IPR058426">
    <property type="entry name" value="DUF8113"/>
</dbReference>
<sequence length="93" mass="10217">MTDDTDSSEFDRVKQRAADALGDTDAVSLYVGLVAADGDNEFYFANDVDEERLQEMASQQLGMLTRVLAEQSDASIEQVAEHAAETAKQMNVR</sequence>